<dbReference type="Proteomes" id="UP000193061">
    <property type="component" value="Unassembled WGS sequence"/>
</dbReference>
<organism evidence="1 2">
    <name type="scientific">Roseovarius albus</name>
    <dbReference type="NCBI Taxonomy" id="1247867"/>
    <lineage>
        <taxon>Bacteria</taxon>
        <taxon>Pseudomonadati</taxon>
        <taxon>Pseudomonadota</taxon>
        <taxon>Alphaproteobacteria</taxon>
        <taxon>Rhodobacterales</taxon>
        <taxon>Roseobacteraceae</taxon>
        <taxon>Roseovarius</taxon>
    </lineage>
</organism>
<gene>
    <name evidence="1" type="ORF">ROA7450_02252</name>
</gene>
<reference evidence="1 2" key="1">
    <citation type="submission" date="2017-03" db="EMBL/GenBank/DDBJ databases">
        <authorList>
            <person name="Afonso C.L."/>
            <person name="Miller P.J."/>
            <person name="Scott M.A."/>
            <person name="Spackman E."/>
            <person name="Goraichik I."/>
            <person name="Dimitrov K.M."/>
            <person name="Suarez D.L."/>
            <person name="Swayne D.E."/>
        </authorList>
    </citation>
    <scope>NUCLEOTIDE SEQUENCE [LARGE SCALE GENOMIC DNA]</scope>
    <source>
        <strain evidence="1 2">CECT 7450</strain>
    </source>
</reference>
<name>A0A1X6ZAU0_9RHOB</name>
<accession>A0A1X6ZAU0</accession>
<protein>
    <submittedName>
        <fullName evidence="1">Uncharacterized protein</fullName>
    </submittedName>
</protein>
<dbReference type="EMBL" id="FWFX01000006">
    <property type="protein sequence ID" value="SLN46044.1"/>
    <property type="molecule type" value="Genomic_DNA"/>
</dbReference>
<dbReference type="AlphaFoldDB" id="A0A1X6ZAU0"/>
<evidence type="ECO:0000313" key="1">
    <source>
        <dbReference type="EMBL" id="SLN46044.1"/>
    </source>
</evidence>
<evidence type="ECO:0000313" key="2">
    <source>
        <dbReference type="Proteomes" id="UP000193061"/>
    </source>
</evidence>
<sequence>MARAEGAGGLREQRLFSAIYIEFYEVPELELY</sequence>
<keyword evidence="2" id="KW-1185">Reference proteome</keyword>
<proteinExistence type="predicted"/>